<dbReference type="SUPFAM" id="SSF46785">
    <property type="entry name" value="Winged helix' DNA-binding domain"/>
    <property type="match status" value="1"/>
</dbReference>
<keyword evidence="3" id="KW-0238">DNA-binding</keyword>
<gene>
    <name evidence="7" type="ORF">CYJ10_30550</name>
</gene>
<dbReference type="OrthoDB" id="8587114at2"/>
<dbReference type="InterPro" id="IPR036390">
    <property type="entry name" value="WH_DNA-bd_sf"/>
</dbReference>
<dbReference type="Gene3D" id="1.10.10.10">
    <property type="entry name" value="Winged helix-like DNA-binding domain superfamily/Winged helix DNA-binding domain"/>
    <property type="match status" value="1"/>
</dbReference>
<organism evidence="7 8">
    <name type="scientific">Cupriavidus pauculus</name>
    <dbReference type="NCBI Taxonomy" id="82633"/>
    <lineage>
        <taxon>Bacteria</taxon>
        <taxon>Pseudomonadati</taxon>
        <taxon>Pseudomonadota</taxon>
        <taxon>Betaproteobacteria</taxon>
        <taxon>Burkholderiales</taxon>
        <taxon>Burkholderiaceae</taxon>
        <taxon>Cupriavidus</taxon>
    </lineage>
</organism>
<evidence type="ECO:0000256" key="4">
    <source>
        <dbReference type="ARBA" id="ARBA00023159"/>
    </source>
</evidence>
<reference evidence="7 8" key="1">
    <citation type="submission" date="2017-12" db="EMBL/GenBank/DDBJ databases">
        <title>Genome sequence of the active heterotrophic nitrifier-denitrifier, Cupriavidus pauculus UM1.</title>
        <authorList>
            <person name="Putonti C."/>
            <person name="Castignetti D."/>
        </authorList>
    </citation>
    <scope>NUCLEOTIDE SEQUENCE [LARGE SCALE GENOMIC DNA]</scope>
    <source>
        <strain evidence="7 8">UM1</strain>
    </source>
</reference>
<keyword evidence="5" id="KW-0804">Transcription</keyword>
<dbReference type="Pfam" id="PF03466">
    <property type="entry name" value="LysR_substrate"/>
    <property type="match status" value="1"/>
</dbReference>
<dbReference type="InterPro" id="IPR036388">
    <property type="entry name" value="WH-like_DNA-bd_sf"/>
</dbReference>
<accession>A0A2N5C3C9</accession>
<dbReference type="PRINTS" id="PR00039">
    <property type="entry name" value="HTHLYSR"/>
</dbReference>
<keyword evidence="2" id="KW-0805">Transcription regulation</keyword>
<dbReference type="FunFam" id="1.10.10.10:FF:000001">
    <property type="entry name" value="LysR family transcriptional regulator"/>
    <property type="match status" value="1"/>
</dbReference>
<dbReference type="GO" id="GO:2000142">
    <property type="term" value="P:regulation of DNA-templated transcription initiation"/>
    <property type="evidence" value="ECO:0007669"/>
    <property type="project" value="TreeGrafter"/>
</dbReference>
<evidence type="ECO:0000256" key="3">
    <source>
        <dbReference type="ARBA" id="ARBA00023125"/>
    </source>
</evidence>
<evidence type="ECO:0000256" key="5">
    <source>
        <dbReference type="ARBA" id="ARBA00023163"/>
    </source>
</evidence>
<keyword evidence="4" id="KW-0010">Activator</keyword>
<evidence type="ECO:0000313" key="8">
    <source>
        <dbReference type="Proteomes" id="UP000234341"/>
    </source>
</evidence>
<dbReference type="InterPro" id="IPR005119">
    <property type="entry name" value="LysR_subst-bd"/>
</dbReference>
<evidence type="ECO:0000256" key="1">
    <source>
        <dbReference type="ARBA" id="ARBA00009437"/>
    </source>
</evidence>
<dbReference type="InterPro" id="IPR000847">
    <property type="entry name" value="LysR_HTH_N"/>
</dbReference>
<evidence type="ECO:0000259" key="6">
    <source>
        <dbReference type="PROSITE" id="PS50931"/>
    </source>
</evidence>
<dbReference type="Pfam" id="PF00126">
    <property type="entry name" value="HTH_1"/>
    <property type="match status" value="1"/>
</dbReference>
<dbReference type="GO" id="GO:0003700">
    <property type="term" value="F:DNA-binding transcription factor activity"/>
    <property type="evidence" value="ECO:0007669"/>
    <property type="project" value="InterPro"/>
</dbReference>
<dbReference type="SUPFAM" id="SSF53850">
    <property type="entry name" value="Periplasmic binding protein-like II"/>
    <property type="match status" value="1"/>
</dbReference>
<dbReference type="PANTHER" id="PTHR30293:SF0">
    <property type="entry name" value="NITROGEN ASSIMILATION REGULATORY PROTEIN NAC"/>
    <property type="match status" value="1"/>
</dbReference>
<proteinExistence type="inferred from homology"/>
<dbReference type="Proteomes" id="UP000234341">
    <property type="component" value="Unassembled WGS sequence"/>
</dbReference>
<dbReference type="PANTHER" id="PTHR30293">
    <property type="entry name" value="TRANSCRIPTIONAL REGULATORY PROTEIN NAC-RELATED"/>
    <property type="match status" value="1"/>
</dbReference>
<dbReference type="PROSITE" id="PS50931">
    <property type="entry name" value="HTH_LYSR"/>
    <property type="match status" value="1"/>
</dbReference>
<name>A0A2N5C3C9_9BURK</name>
<evidence type="ECO:0000256" key="2">
    <source>
        <dbReference type="ARBA" id="ARBA00023015"/>
    </source>
</evidence>
<protein>
    <submittedName>
        <fullName evidence="7">LysR family transcriptional regulator</fullName>
    </submittedName>
</protein>
<feature type="domain" description="HTH lysR-type" evidence="6">
    <location>
        <begin position="1"/>
        <end position="58"/>
    </location>
</feature>
<dbReference type="EMBL" id="PJRP01000023">
    <property type="protein sequence ID" value="PLP96729.1"/>
    <property type="molecule type" value="Genomic_DNA"/>
</dbReference>
<dbReference type="GO" id="GO:0003677">
    <property type="term" value="F:DNA binding"/>
    <property type="evidence" value="ECO:0007669"/>
    <property type="project" value="UniProtKB-KW"/>
</dbReference>
<sequence>MEFKQLRYFVKIAELGNMTRASEALLIAQPALSQQIANLESELGTRLFDRGVYGARLTSPGEVLYGYAKSLLRQHEDVRQAVTQEVAHPTGRAAIGIPGSTGKMLAEPLIRELLASGGILLELIERPSAELVDLVAAGKLDIAIAVDAQPRRGVKIAPLFTEALYAVLPQASAQGRQTLKLRELADSPLILPSVPSTIRQRVEAALLDKHLKYRLVSEVSATDMLIRLVAADLGWTVLPWSALSDEVARQTRIAALPIAGYRLDREISLCVSDNLPLSRAADIVASTSLSILRRLLQSGKWMGAKLLPGSPLADPS</sequence>
<comment type="caution">
    <text evidence="7">The sequence shown here is derived from an EMBL/GenBank/DDBJ whole genome shotgun (WGS) entry which is preliminary data.</text>
</comment>
<evidence type="ECO:0000313" key="7">
    <source>
        <dbReference type="EMBL" id="PLP96729.1"/>
    </source>
</evidence>
<comment type="similarity">
    <text evidence="1">Belongs to the LysR transcriptional regulatory family.</text>
</comment>
<dbReference type="AlphaFoldDB" id="A0A2N5C3C9"/>
<dbReference type="RefSeq" id="WP_101685189.1">
    <property type="nucleotide sequence ID" value="NZ_PJRP01000023.1"/>
</dbReference>
<dbReference type="Gene3D" id="3.40.190.290">
    <property type="match status" value="1"/>
</dbReference>